<keyword evidence="5" id="KW-0653">Protein transport</keyword>
<dbReference type="GO" id="GO:0015031">
    <property type="term" value="P:protein transport"/>
    <property type="evidence" value="ECO:0007669"/>
    <property type="project" value="UniProtKB-KW"/>
</dbReference>
<dbReference type="Pfam" id="PF20662">
    <property type="entry name" value="COG4_C"/>
    <property type="match status" value="1"/>
</dbReference>
<comment type="caution">
    <text evidence="11">The sequence shown here is derived from an EMBL/GenBank/DDBJ whole genome shotgun (WGS) entry which is preliminary data.</text>
</comment>
<evidence type="ECO:0000256" key="1">
    <source>
        <dbReference type="ARBA" id="ARBA00004395"/>
    </source>
</evidence>
<dbReference type="EMBL" id="JAUKUD010000004">
    <property type="protein sequence ID" value="KAK0746330.1"/>
    <property type="molecule type" value="Genomic_DNA"/>
</dbReference>
<organism evidence="11 12">
    <name type="scientific">Schizothecium vesticola</name>
    <dbReference type="NCBI Taxonomy" id="314040"/>
    <lineage>
        <taxon>Eukaryota</taxon>
        <taxon>Fungi</taxon>
        <taxon>Dikarya</taxon>
        <taxon>Ascomycota</taxon>
        <taxon>Pezizomycotina</taxon>
        <taxon>Sordariomycetes</taxon>
        <taxon>Sordariomycetidae</taxon>
        <taxon>Sordariales</taxon>
        <taxon>Schizotheciaceae</taxon>
        <taxon>Schizothecium</taxon>
    </lineage>
</organism>
<evidence type="ECO:0000256" key="5">
    <source>
        <dbReference type="ARBA" id="ARBA00022927"/>
    </source>
</evidence>
<evidence type="ECO:0000256" key="4">
    <source>
        <dbReference type="ARBA" id="ARBA00022448"/>
    </source>
</evidence>
<reference evidence="11" key="1">
    <citation type="submission" date="2023-06" db="EMBL/GenBank/DDBJ databases">
        <title>Genome-scale phylogeny and comparative genomics of the fungal order Sordariales.</title>
        <authorList>
            <consortium name="Lawrence Berkeley National Laboratory"/>
            <person name="Hensen N."/>
            <person name="Bonometti L."/>
            <person name="Westerberg I."/>
            <person name="Brannstrom I.O."/>
            <person name="Guillou S."/>
            <person name="Cros-Aarteil S."/>
            <person name="Calhoun S."/>
            <person name="Haridas S."/>
            <person name="Kuo A."/>
            <person name="Mondo S."/>
            <person name="Pangilinan J."/>
            <person name="Riley R."/>
            <person name="LaButti K."/>
            <person name="Andreopoulos B."/>
            <person name="Lipzen A."/>
            <person name="Chen C."/>
            <person name="Yanf M."/>
            <person name="Daum C."/>
            <person name="Ng V."/>
            <person name="Clum A."/>
            <person name="Steindorff A."/>
            <person name="Ohm R."/>
            <person name="Martin F."/>
            <person name="Silar P."/>
            <person name="Natvig D."/>
            <person name="Lalanne C."/>
            <person name="Gautier V."/>
            <person name="Ament-velasquez S.L."/>
            <person name="Kruys A."/>
            <person name="Hutchinson M.I."/>
            <person name="Powell A.J."/>
            <person name="Barry K."/>
            <person name="Miller A.N."/>
            <person name="Grigoriev I.V."/>
            <person name="Debuchy R."/>
            <person name="Gladieux P."/>
            <person name="Thoren M.H."/>
            <person name="Johannesson H."/>
        </authorList>
    </citation>
    <scope>NUCLEOTIDE SEQUENCE</scope>
    <source>
        <strain evidence="11">SMH3187-1</strain>
    </source>
</reference>
<name>A0AA40EVN5_9PEZI</name>
<dbReference type="InterPro" id="IPR048682">
    <property type="entry name" value="COG4"/>
</dbReference>
<dbReference type="InterPro" id="IPR048680">
    <property type="entry name" value="COG4_N"/>
</dbReference>
<dbReference type="PANTHER" id="PTHR24016:SF0">
    <property type="entry name" value="CONSERVED OLIGOMERIC GOLGI COMPLEX SUBUNIT 4"/>
    <property type="match status" value="1"/>
</dbReference>
<dbReference type="SMART" id="SM00762">
    <property type="entry name" value="Cog4"/>
    <property type="match status" value="1"/>
</dbReference>
<protein>
    <recommendedName>
        <fullName evidence="3">Conserved oligomeric Golgi complex subunit 4</fullName>
    </recommendedName>
    <alternativeName>
        <fullName evidence="8">Component of oligomeric Golgi complex 4</fullName>
    </alternativeName>
</protein>
<dbReference type="AlphaFoldDB" id="A0AA40EVN5"/>
<evidence type="ECO:0000313" key="12">
    <source>
        <dbReference type="Proteomes" id="UP001172155"/>
    </source>
</evidence>
<gene>
    <name evidence="11" type="ORF">B0T18DRAFT_326543</name>
</gene>
<dbReference type="Gene3D" id="1.20.58.1970">
    <property type="match status" value="1"/>
</dbReference>
<evidence type="ECO:0000256" key="7">
    <source>
        <dbReference type="ARBA" id="ARBA00023136"/>
    </source>
</evidence>
<dbReference type="InterPro" id="IPR048684">
    <property type="entry name" value="COG4_C"/>
</dbReference>
<dbReference type="InterPro" id="IPR013167">
    <property type="entry name" value="COG4_M"/>
</dbReference>
<evidence type="ECO:0000313" key="11">
    <source>
        <dbReference type="EMBL" id="KAK0746330.1"/>
    </source>
</evidence>
<dbReference type="Pfam" id="PF20663">
    <property type="entry name" value="COG4_N"/>
    <property type="match status" value="1"/>
</dbReference>
<evidence type="ECO:0000256" key="9">
    <source>
        <dbReference type="SAM" id="MobiDB-lite"/>
    </source>
</evidence>
<keyword evidence="12" id="KW-1185">Reference proteome</keyword>
<evidence type="ECO:0000256" key="6">
    <source>
        <dbReference type="ARBA" id="ARBA00023034"/>
    </source>
</evidence>
<accession>A0AA40EVN5</accession>
<feature type="region of interest" description="Disordered" evidence="9">
    <location>
        <begin position="1"/>
        <end position="20"/>
    </location>
</feature>
<proteinExistence type="inferred from homology"/>
<keyword evidence="6" id="KW-0333">Golgi apparatus</keyword>
<keyword evidence="4" id="KW-0813">Transport</keyword>
<feature type="region of interest" description="Disordered" evidence="9">
    <location>
        <begin position="348"/>
        <end position="372"/>
    </location>
</feature>
<evidence type="ECO:0000256" key="2">
    <source>
        <dbReference type="ARBA" id="ARBA00009215"/>
    </source>
</evidence>
<dbReference type="GO" id="GO:0000139">
    <property type="term" value="C:Golgi membrane"/>
    <property type="evidence" value="ECO:0007669"/>
    <property type="project" value="UniProtKB-SubCell"/>
</dbReference>
<feature type="domain" description="COG4 transport protein middle alpha-helical bundle" evidence="10">
    <location>
        <begin position="182"/>
        <end position="528"/>
    </location>
</feature>
<evidence type="ECO:0000256" key="3">
    <source>
        <dbReference type="ARBA" id="ARBA00020975"/>
    </source>
</evidence>
<evidence type="ECO:0000259" key="10">
    <source>
        <dbReference type="SMART" id="SM00762"/>
    </source>
</evidence>
<dbReference type="Proteomes" id="UP001172155">
    <property type="component" value="Unassembled WGS sequence"/>
</dbReference>
<sequence>MPPSSSTDTKSPPNPSSSDAALLAASTPAEVRAALAALHARESTLSSDLASLLASQQDVSRSLVRLDNLRAGLGAQVISARGVGTAMLAGAADTAGRLSGRVRALDLEKRRVEDTLRVVEQVAELKACVAGVVGSMGAPQDWEAAAGYVARAARVPEAIARGGFAAAVVPTVEVPDAPWVTLEAAREGLCRLFLREFEKAAGEGDGARVTRFFKLFPLIGRSDAGLEVYGRYVCQGVAGRARAMMKEGDAGAGGQKRDGFFYAGALTKLFEHVAEIVDGHGSVVERHYGVGKMVKVIERLQMEADVQGGIILDSWSEERSVDRRLTDVKSYPFSFLVQSFMPQQRGFGGTPRVNSPAVGGGTNEARNSEDEGVDMKEVDALLREIAVMLEKWSVYARFLARRCREPDTPEEAPLSIPELITKSNLSRKVDGKLMAPYKELSTFFFRRSVEKAFQMDESPSGLTLNMNKPIDSNPPYIISAVDVVMYIVNAVILRSISTAQRGAIDSVIPTISSLLGSDFIGMIQRKMRDTLRSTVQGGLPTEDKIIALLVHINSLDTSKEYLARIVSGVLGSSDQEGQPNDITAIPDSSPLKEAFPFQNDLRDVATRLTNLNASFAAKATDLLLNEGISPLFNQVIKLRLRPIQSDTFRDADYGLAEEDLAELAAQHDETEDELVERVVRRFEHGWDALMRPLARLLTPRTFVTVLDLTARYLARVLEKRVWGYAGGRASPYGAIRMERDFSAIAGVVSRGNYAVREVFGRTMQILMVANMEEDEWEELTSAADEGGEDGMVWVLTEEERKRARTIVKV</sequence>
<dbReference type="Pfam" id="PF08318">
    <property type="entry name" value="COG4_m"/>
    <property type="match status" value="1"/>
</dbReference>
<keyword evidence="7" id="KW-0472">Membrane</keyword>
<dbReference type="PANTHER" id="PTHR24016">
    <property type="entry name" value="CONSERVED OLIGOMERIC GOLGI COMPLEX SUBUNIT 4"/>
    <property type="match status" value="1"/>
</dbReference>
<comment type="similarity">
    <text evidence="2">Belongs to the COG4 family.</text>
</comment>
<evidence type="ECO:0000256" key="8">
    <source>
        <dbReference type="ARBA" id="ARBA00031340"/>
    </source>
</evidence>
<comment type="subcellular location">
    <subcellularLocation>
        <location evidence="1">Golgi apparatus membrane</location>
        <topology evidence="1">Peripheral membrane protein</topology>
    </subcellularLocation>
</comment>